<evidence type="ECO:0000256" key="10">
    <source>
        <dbReference type="ARBA" id="ARBA00022857"/>
    </source>
</evidence>
<dbReference type="InterPro" id="IPR018247">
    <property type="entry name" value="EF_Hand_1_Ca_BS"/>
</dbReference>
<dbReference type="PANTHER" id="PTHR43706:SF47">
    <property type="entry name" value="EXTERNAL NADH-UBIQUINONE OXIDOREDUCTASE 1, MITOCHONDRIAL-RELATED"/>
    <property type="match status" value="1"/>
</dbReference>
<evidence type="ECO:0000256" key="12">
    <source>
        <dbReference type="ARBA" id="ARBA00023002"/>
    </source>
</evidence>
<dbReference type="Gene3D" id="3.50.50.100">
    <property type="match status" value="2"/>
</dbReference>
<evidence type="ECO:0000256" key="1">
    <source>
        <dbReference type="ARBA" id="ARBA00001974"/>
    </source>
</evidence>
<keyword evidence="11" id="KW-0809">Transit peptide</keyword>
<keyword evidence="10" id="KW-0521">NADP</keyword>
<keyword evidence="12" id="KW-0560">Oxidoreductase</keyword>
<dbReference type="SUPFAM" id="SSF51905">
    <property type="entry name" value="FAD/NAD(P)-binding domain"/>
    <property type="match status" value="2"/>
</dbReference>
<dbReference type="GeneID" id="104707674"/>
<evidence type="ECO:0000256" key="5">
    <source>
        <dbReference type="ARBA" id="ARBA00012637"/>
    </source>
</evidence>
<dbReference type="Pfam" id="PF07992">
    <property type="entry name" value="Pyr_redox_2"/>
    <property type="match status" value="1"/>
</dbReference>
<sequence length="582" mass="64996">MRSFSFFERFSKAFQDHPSLTRIIVVSTISGGGLIAYSEANASYGATGSAAVVEIGTKKKKVVLLGTGWAGTSFLKNLNNSQYEVQIISPRNYFAFTPLLPSVTCGTVEARSVVEPIRNIGRKNVDTSYLEAECFKIDPSSKKVYCRSKQGLASNGKKEFSVDYDYLVIATGAQSNTFNIPGVEENCHFLKEVEDAQKIRKTVIDSFEKASLPDLSDEERKRILHFVVVGGGPTGVEFAAELHDFVTEDLVSLYPRAKGSVQITLLEAADHILTMFDKRITEFAEEKFSRDGIDVKLGSMVTKVNEKDISAKTKGEVSSIPYGMIVWSTGIGTRPVIKGFMKQIGQGNRRALATDEWLRVEGCDNIYALGDCATINQRKVMEDVSAIFSKADKDKSGTLTLKEFQEAMDDICVRYPQVELYLKSKRMRGIADLLKEAETDDGSKKNIELKIEEFKSALSQVDSQVKFLPATAQVAAQQGAYLAKCFDRMEECEKNPEGPIRMRGEGRHRFRPFRYRHLGQFAPLGGEQTAAQLPGDWVSIGHSSQWLWYSVYASKQVSWRTRVLVVSDWMRRFIFGRDSSSI</sequence>
<evidence type="ECO:0000256" key="8">
    <source>
        <dbReference type="ARBA" id="ARBA00022827"/>
    </source>
</evidence>
<evidence type="ECO:0000256" key="14">
    <source>
        <dbReference type="ARBA" id="ARBA00023128"/>
    </source>
</evidence>
<keyword evidence="13" id="KW-0520">NAD</keyword>
<comment type="subcellular location">
    <subcellularLocation>
        <location evidence="2">Mitochondrion inner membrane</location>
        <topology evidence="2">Peripheral membrane protein</topology>
        <orientation evidence="2">Intermembrane side</orientation>
    </subcellularLocation>
    <subcellularLocation>
        <location evidence="3">Peroxisome</location>
    </subcellularLocation>
</comment>
<dbReference type="InterPro" id="IPR002048">
    <property type="entry name" value="EF_hand_dom"/>
</dbReference>
<dbReference type="InterPro" id="IPR023753">
    <property type="entry name" value="FAD/NAD-binding_dom"/>
</dbReference>
<comment type="similarity">
    <text evidence="4">Belongs to the NADH dehydrogenase family.</text>
</comment>
<evidence type="ECO:0000256" key="3">
    <source>
        <dbReference type="ARBA" id="ARBA00004275"/>
    </source>
</evidence>
<evidence type="ECO:0000256" key="7">
    <source>
        <dbReference type="ARBA" id="ARBA00022792"/>
    </source>
</evidence>
<dbReference type="InterPro" id="IPR036188">
    <property type="entry name" value="FAD/NAD-bd_sf"/>
</dbReference>
<reference evidence="20" key="2">
    <citation type="submission" date="2025-08" db="UniProtKB">
        <authorList>
            <consortium name="RefSeq"/>
        </authorList>
    </citation>
    <scope>IDENTIFICATION</scope>
    <source>
        <tissue evidence="20">Leaf</tissue>
    </source>
</reference>
<keyword evidence="7" id="KW-0999">Mitochondrion inner membrane</keyword>
<dbReference type="SMART" id="SM00054">
    <property type="entry name" value="EFh"/>
    <property type="match status" value="1"/>
</dbReference>
<feature type="domain" description="EF-hand" evidence="18">
    <location>
        <begin position="379"/>
        <end position="414"/>
    </location>
</feature>
<reference evidence="19" key="1">
    <citation type="journal article" date="2014" name="Nat. Commun.">
        <title>The emerging biofuel crop Camelina sativa retains a highly undifferentiated hexaploid genome structure.</title>
        <authorList>
            <person name="Kagale S."/>
            <person name="Koh C."/>
            <person name="Nixon J."/>
            <person name="Bollina V."/>
            <person name="Clarke W.E."/>
            <person name="Tuteja R."/>
            <person name="Spillane C."/>
            <person name="Robinson S.J."/>
            <person name="Links M.G."/>
            <person name="Clarke C."/>
            <person name="Higgins E.E."/>
            <person name="Huebert T."/>
            <person name="Sharpe A.G."/>
            <person name="Parkin I.A."/>
        </authorList>
    </citation>
    <scope>NUCLEOTIDE SEQUENCE [LARGE SCALE GENOMIC DNA]</scope>
    <source>
        <strain evidence="19">cv. DH55</strain>
    </source>
</reference>
<comment type="catalytic activity">
    <reaction evidence="16">
        <text>a quinone + NADH + H(+) = a quinol + NAD(+)</text>
        <dbReference type="Rhea" id="RHEA:46160"/>
        <dbReference type="ChEBI" id="CHEBI:15378"/>
        <dbReference type="ChEBI" id="CHEBI:24646"/>
        <dbReference type="ChEBI" id="CHEBI:57540"/>
        <dbReference type="ChEBI" id="CHEBI:57945"/>
        <dbReference type="ChEBI" id="CHEBI:132124"/>
        <dbReference type="EC" id="1.6.5.9"/>
    </reaction>
</comment>
<proteinExistence type="inferred from homology"/>
<organism evidence="19 20">
    <name type="scientific">Camelina sativa</name>
    <name type="common">False flax</name>
    <name type="synonym">Myagrum sativum</name>
    <dbReference type="NCBI Taxonomy" id="90675"/>
    <lineage>
        <taxon>Eukaryota</taxon>
        <taxon>Viridiplantae</taxon>
        <taxon>Streptophyta</taxon>
        <taxon>Embryophyta</taxon>
        <taxon>Tracheophyta</taxon>
        <taxon>Spermatophyta</taxon>
        <taxon>Magnoliopsida</taxon>
        <taxon>eudicotyledons</taxon>
        <taxon>Gunneridae</taxon>
        <taxon>Pentapetalae</taxon>
        <taxon>rosids</taxon>
        <taxon>malvids</taxon>
        <taxon>Brassicales</taxon>
        <taxon>Brassicaceae</taxon>
        <taxon>Camelineae</taxon>
        <taxon>Camelina</taxon>
    </lineage>
</organism>
<accession>A0ABM0T8A0</accession>
<evidence type="ECO:0000256" key="16">
    <source>
        <dbReference type="ARBA" id="ARBA00047599"/>
    </source>
</evidence>
<dbReference type="InterPro" id="IPR011992">
    <property type="entry name" value="EF-hand-dom_pair"/>
</dbReference>
<dbReference type="EC" id="1.6.5.9" evidence="5"/>
<dbReference type="Pfam" id="PF22366">
    <property type="entry name" value="NDH2_C"/>
    <property type="match status" value="1"/>
</dbReference>
<dbReference type="SUPFAM" id="SSF47473">
    <property type="entry name" value="EF-hand"/>
    <property type="match status" value="1"/>
</dbReference>
<dbReference type="InterPro" id="IPR045024">
    <property type="entry name" value="NDH-2"/>
</dbReference>
<dbReference type="PANTHER" id="PTHR43706">
    <property type="entry name" value="NADH DEHYDROGENASE"/>
    <property type="match status" value="1"/>
</dbReference>
<dbReference type="Pfam" id="PF00036">
    <property type="entry name" value="EF-hand_1"/>
    <property type="match status" value="1"/>
</dbReference>
<keyword evidence="19" id="KW-1185">Reference proteome</keyword>
<keyword evidence="15" id="KW-0576">Peroxisome</keyword>
<protein>
    <recommendedName>
        <fullName evidence="5">NADH:ubiquinone reductase (non-electrogenic)</fullName>
        <ecNumber evidence="5">1.6.5.9</ecNumber>
    </recommendedName>
</protein>
<evidence type="ECO:0000313" key="20">
    <source>
        <dbReference type="RefSeq" id="XP_010422374.1"/>
    </source>
</evidence>
<keyword evidence="14" id="KW-0496">Mitochondrion</keyword>
<dbReference type="RefSeq" id="XP_010422374.1">
    <property type="nucleotide sequence ID" value="XM_010424072.2"/>
</dbReference>
<keyword evidence="9" id="KW-0106">Calcium</keyword>
<gene>
    <name evidence="20" type="primary">LOC104707674</name>
</gene>
<evidence type="ECO:0000256" key="6">
    <source>
        <dbReference type="ARBA" id="ARBA00022630"/>
    </source>
</evidence>
<dbReference type="InterPro" id="IPR054585">
    <property type="entry name" value="NDH2-like_C"/>
</dbReference>
<name>A0ABM0T8A0_CAMSA</name>
<comment type="cofactor">
    <cofactor evidence="1">
        <name>FAD</name>
        <dbReference type="ChEBI" id="CHEBI:57692"/>
    </cofactor>
</comment>
<dbReference type="Proteomes" id="UP000694864">
    <property type="component" value="Chromosome 8"/>
</dbReference>
<keyword evidence="8" id="KW-0274">FAD</keyword>
<evidence type="ECO:0000256" key="11">
    <source>
        <dbReference type="ARBA" id="ARBA00022946"/>
    </source>
</evidence>
<evidence type="ECO:0000256" key="9">
    <source>
        <dbReference type="ARBA" id="ARBA00022837"/>
    </source>
</evidence>
<evidence type="ECO:0000256" key="13">
    <source>
        <dbReference type="ARBA" id="ARBA00023027"/>
    </source>
</evidence>
<evidence type="ECO:0000259" key="18">
    <source>
        <dbReference type="PROSITE" id="PS50222"/>
    </source>
</evidence>
<dbReference type="PRINTS" id="PR00368">
    <property type="entry name" value="FADPNR"/>
</dbReference>
<keyword evidence="6" id="KW-0285">Flavoprotein</keyword>
<evidence type="ECO:0000313" key="19">
    <source>
        <dbReference type="Proteomes" id="UP000694864"/>
    </source>
</evidence>
<keyword evidence="7" id="KW-0472">Membrane</keyword>
<evidence type="ECO:0000256" key="2">
    <source>
        <dbReference type="ARBA" id="ARBA00004137"/>
    </source>
</evidence>
<dbReference type="PROSITE" id="PS00018">
    <property type="entry name" value="EF_HAND_1"/>
    <property type="match status" value="1"/>
</dbReference>
<evidence type="ECO:0000256" key="15">
    <source>
        <dbReference type="ARBA" id="ARBA00023140"/>
    </source>
</evidence>
<comment type="catalytic activity">
    <reaction evidence="17">
        <text>a ubiquinone + NADH + H(+) = a ubiquinol + NAD(+)</text>
        <dbReference type="Rhea" id="RHEA:23152"/>
        <dbReference type="Rhea" id="RHEA-COMP:9565"/>
        <dbReference type="Rhea" id="RHEA-COMP:9566"/>
        <dbReference type="ChEBI" id="CHEBI:15378"/>
        <dbReference type="ChEBI" id="CHEBI:16389"/>
        <dbReference type="ChEBI" id="CHEBI:17976"/>
        <dbReference type="ChEBI" id="CHEBI:57540"/>
        <dbReference type="ChEBI" id="CHEBI:57945"/>
    </reaction>
</comment>
<evidence type="ECO:0000256" key="17">
    <source>
        <dbReference type="ARBA" id="ARBA00049010"/>
    </source>
</evidence>
<dbReference type="PROSITE" id="PS50222">
    <property type="entry name" value="EF_HAND_2"/>
    <property type="match status" value="1"/>
</dbReference>
<evidence type="ECO:0000256" key="4">
    <source>
        <dbReference type="ARBA" id="ARBA00005272"/>
    </source>
</evidence>